<name>A0A940M9K3_9ACTN</name>
<dbReference type="PROSITE" id="PS50977">
    <property type="entry name" value="HTH_TETR_2"/>
    <property type="match status" value="1"/>
</dbReference>
<proteinExistence type="predicted"/>
<sequence>MTDAERPGGRETTRARILATALRLFGEGGFEATTMRQIADACRVTERTVYRYFPFKDDLVLAEVRGLIPLLRDLTAGRPAAERPFTAVWRALRTLKEEHPHVMGLLVRDMGERLLDRSSPGMQRMVEEFCDGVAQGLAGRLDGRMTPTACVLAEPGAAAPEPDPAFRARVLASTAISPMLSALKACVELPVEQRTEERVNALLDEAYTALGDG</sequence>
<feature type="DNA-binding region" description="H-T-H motif" evidence="4">
    <location>
        <begin position="34"/>
        <end position="53"/>
    </location>
</feature>
<dbReference type="GO" id="GO:0003700">
    <property type="term" value="F:DNA-binding transcription factor activity"/>
    <property type="evidence" value="ECO:0007669"/>
    <property type="project" value="TreeGrafter"/>
</dbReference>
<comment type="caution">
    <text evidence="6">The sequence shown here is derived from an EMBL/GenBank/DDBJ whole genome shotgun (WGS) entry which is preliminary data.</text>
</comment>
<evidence type="ECO:0000256" key="1">
    <source>
        <dbReference type="ARBA" id="ARBA00023015"/>
    </source>
</evidence>
<evidence type="ECO:0000256" key="2">
    <source>
        <dbReference type="ARBA" id="ARBA00023125"/>
    </source>
</evidence>
<dbReference type="GO" id="GO:0000976">
    <property type="term" value="F:transcription cis-regulatory region binding"/>
    <property type="evidence" value="ECO:0007669"/>
    <property type="project" value="TreeGrafter"/>
</dbReference>
<gene>
    <name evidence="6" type="ORF">JFN87_02715</name>
</gene>
<dbReference type="Proteomes" id="UP000670475">
    <property type="component" value="Unassembled WGS sequence"/>
</dbReference>
<evidence type="ECO:0000256" key="4">
    <source>
        <dbReference type="PROSITE-ProRule" id="PRU00335"/>
    </source>
</evidence>
<dbReference type="PRINTS" id="PR00455">
    <property type="entry name" value="HTHTETR"/>
</dbReference>
<dbReference type="SUPFAM" id="SSF46689">
    <property type="entry name" value="Homeodomain-like"/>
    <property type="match status" value="1"/>
</dbReference>
<organism evidence="6 7">
    <name type="scientific">Streptomyces montanisoli</name>
    <dbReference type="NCBI Taxonomy" id="2798581"/>
    <lineage>
        <taxon>Bacteria</taxon>
        <taxon>Bacillati</taxon>
        <taxon>Actinomycetota</taxon>
        <taxon>Actinomycetes</taxon>
        <taxon>Kitasatosporales</taxon>
        <taxon>Streptomycetaceae</taxon>
        <taxon>Streptomyces</taxon>
    </lineage>
</organism>
<keyword evidence="3" id="KW-0804">Transcription</keyword>
<reference evidence="6" key="1">
    <citation type="submission" date="2021-03" db="EMBL/GenBank/DDBJ databases">
        <title>Whole genome sequence of Streptomyces bomunensis MMS17-BM035.</title>
        <authorList>
            <person name="Lee J.H."/>
        </authorList>
    </citation>
    <scope>NUCLEOTIDE SEQUENCE</scope>
    <source>
        <strain evidence="6">MMS17-BM035</strain>
    </source>
</reference>
<keyword evidence="2 4" id="KW-0238">DNA-binding</keyword>
<evidence type="ECO:0000313" key="6">
    <source>
        <dbReference type="EMBL" id="MBP0456416.1"/>
    </source>
</evidence>
<dbReference type="Pfam" id="PF00440">
    <property type="entry name" value="TetR_N"/>
    <property type="match status" value="1"/>
</dbReference>
<keyword evidence="1" id="KW-0805">Transcription regulation</keyword>
<evidence type="ECO:0000313" key="7">
    <source>
        <dbReference type="Proteomes" id="UP000670475"/>
    </source>
</evidence>
<accession>A0A940M9K3</accession>
<evidence type="ECO:0000256" key="3">
    <source>
        <dbReference type="ARBA" id="ARBA00023163"/>
    </source>
</evidence>
<dbReference type="InterPro" id="IPR009057">
    <property type="entry name" value="Homeodomain-like_sf"/>
</dbReference>
<dbReference type="EMBL" id="JAGIQL010000005">
    <property type="protein sequence ID" value="MBP0456416.1"/>
    <property type="molecule type" value="Genomic_DNA"/>
</dbReference>
<protein>
    <submittedName>
        <fullName evidence="6">TetR/AcrR family transcriptional regulator</fullName>
    </submittedName>
</protein>
<dbReference type="RefSeq" id="WP_209338197.1">
    <property type="nucleotide sequence ID" value="NZ_JAGIQL010000005.1"/>
</dbReference>
<dbReference type="Gene3D" id="1.10.357.10">
    <property type="entry name" value="Tetracycline Repressor, domain 2"/>
    <property type="match status" value="1"/>
</dbReference>
<dbReference type="PANTHER" id="PTHR30055:SF234">
    <property type="entry name" value="HTH-TYPE TRANSCRIPTIONAL REGULATOR BETI"/>
    <property type="match status" value="1"/>
</dbReference>
<evidence type="ECO:0000259" key="5">
    <source>
        <dbReference type="PROSITE" id="PS50977"/>
    </source>
</evidence>
<dbReference type="InterPro" id="IPR050109">
    <property type="entry name" value="HTH-type_TetR-like_transc_reg"/>
</dbReference>
<dbReference type="AlphaFoldDB" id="A0A940M9K3"/>
<feature type="domain" description="HTH tetR-type" evidence="5">
    <location>
        <begin position="11"/>
        <end position="71"/>
    </location>
</feature>
<dbReference type="InterPro" id="IPR001647">
    <property type="entry name" value="HTH_TetR"/>
</dbReference>
<dbReference type="PANTHER" id="PTHR30055">
    <property type="entry name" value="HTH-TYPE TRANSCRIPTIONAL REGULATOR RUTR"/>
    <property type="match status" value="1"/>
</dbReference>
<keyword evidence="7" id="KW-1185">Reference proteome</keyword>